<protein>
    <submittedName>
        <fullName evidence="1">Uncharacterized protein</fullName>
    </submittedName>
</protein>
<reference evidence="1 2" key="1">
    <citation type="submission" date="2014-03" db="EMBL/GenBank/DDBJ databases">
        <title>The draft genome sequence of Thalassospira mesophila JCM 18969.</title>
        <authorList>
            <person name="Lai Q."/>
            <person name="Shao Z."/>
        </authorList>
    </citation>
    <scope>NUCLEOTIDE SEQUENCE [LARGE SCALE GENOMIC DNA]</scope>
    <source>
        <strain evidence="1 2">JCM 18969</strain>
    </source>
</reference>
<dbReference type="EMBL" id="JFKA01000012">
    <property type="protein sequence ID" value="OSQ36142.1"/>
    <property type="molecule type" value="Genomic_DNA"/>
</dbReference>
<organism evidence="1 2">
    <name type="scientific">Thalassospira mesophila</name>
    <dbReference type="NCBI Taxonomy" id="1293891"/>
    <lineage>
        <taxon>Bacteria</taxon>
        <taxon>Pseudomonadati</taxon>
        <taxon>Pseudomonadota</taxon>
        <taxon>Alphaproteobacteria</taxon>
        <taxon>Rhodospirillales</taxon>
        <taxon>Thalassospiraceae</taxon>
        <taxon>Thalassospira</taxon>
    </lineage>
</organism>
<dbReference type="AlphaFoldDB" id="A0A1Y2KW26"/>
<evidence type="ECO:0000313" key="2">
    <source>
        <dbReference type="Proteomes" id="UP000193391"/>
    </source>
</evidence>
<proteinExistence type="predicted"/>
<gene>
    <name evidence="1" type="ORF">TMES_18945</name>
</gene>
<comment type="caution">
    <text evidence="1">The sequence shown here is derived from an EMBL/GenBank/DDBJ whole genome shotgun (WGS) entry which is preliminary data.</text>
</comment>
<name>A0A1Y2KW26_9PROT</name>
<accession>A0A1Y2KW26</accession>
<evidence type="ECO:0000313" key="1">
    <source>
        <dbReference type="EMBL" id="OSQ36142.1"/>
    </source>
</evidence>
<dbReference type="Proteomes" id="UP000193391">
    <property type="component" value="Unassembled WGS sequence"/>
</dbReference>
<keyword evidence="2" id="KW-1185">Reference proteome</keyword>
<sequence>MLDGDVVWHVNVSQTKPVRFAGKADNLYQFSMRKTHGELVRRDGAARLVKRLARGSEKPARRLRASLIGFDQ</sequence>